<reference evidence="1" key="1">
    <citation type="journal article" date="2014" name="Front. Microbiol.">
        <title>High frequency of phylogenetically diverse reductive dehalogenase-homologous genes in deep subseafloor sedimentary metagenomes.</title>
        <authorList>
            <person name="Kawai M."/>
            <person name="Futagami T."/>
            <person name="Toyoda A."/>
            <person name="Takaki Y."/>
            <person name="Nishi S."/>
            <person name="Hori S."/>
            <person name="Arai W."/>
            <person name="Tsubouchi T."/>
            <person name="Morono Y."/>
            <person name="Uchiyama I."/>
            <person name="Ito T."/>
            <person name="Fujiyama A."/>
            <person name="Inagaki F."/>
            <person name="Takami H."/>
        </authorList>
    </citation>
    <scope>NUCLEOTIDE SEQUENCE</scope>
    <source>
        <strain evidence="1">Expedition CK06-06</strain>
    </source>
</reference>
<feature type="non-terminal residue" evidence="1">
    <location>
        <position position="1"/>
    </location>
</feature>
<organism evidence="1">
    <name type="scientific">marine sediment metagenome</name>
    <dbReference type="NCBI Taxonomy" id="412755"/>
    <lineage>
        <taxon>unclassified sequences</taxon>
        <taxon>metagenomes</taxon>
        <taxon>ecological metagenomes</taxon>
    </lineage>
</organism>
<protein>
    <submittedName>
        <fullName evidence="1">Uncharacterized protein</fullName>
    </submittedName>
</protein>
<dbReference type="EMBL" id="BARU01009410">
    <property type="protein sequence ID" value="GAH36668.1"/>
    <property type="molecule type" value="Genomic_DNA"/>
</dbReference>
<gene>
    <name evidence="1" type="ORF">S03H2_18164</name>
</gene>
<comment type="caution">
    <text evidence="1">The sequence shown here is derived from an EMBL/GenBank/DDBJ whole genome shotgun (WGS) entry which is preliminary data.</text>
</comment>
<dbReference type="AlphaFoldDB" id="X1GUH8"/>
<proteinExistence type="predicted"/>
<accession>X1GUH8</accession>
<evidence type="ECO:0000313" key="1">
    <source>
        <dbReference type="EMBL" id="GAH36668.1"/>
    </source>
</evidence>
<name>X1GUH8_9ZZZZ</name>
<sequence length="243" mass="27801">GVPALGVLRAQLADAESYADFRHLIEEFLPERGQDILREPSPSAQLAAFADYFGDRYFPLEDIFRTGDIEGYEELTMRIPVVVMGMSWDDYDEIASDYKPGAQLITFLLENPHDEAGTINVSLAQACLDHVPRALLERVPENRLSQEEAHRMLDGTPYEGVALWADRIGNASGNFFLDTDWEYLGASESLEWDMRTVQALTRDWHQAQESEDRLGHFVDWLEEDMPGRFEEILNFILEKRANE</sequence>